<dbReference type="Pfam" id="PF00293">
    <property type="entry name" value="NUDIX"/>
    <property type="match status" value="1"/>
</dbReference>
<comment type="caution">
    <text evidence="4">The sequence shown here is derived from an EMBL/GenBank/DDBJ whole genome shotgun (WGS) entry which is preliminary data.</text>
</comment>
<comment type="cofactor">
    <cofactor evidence="1">
        <name>Mg(2+)</name>
        <dbReference type="ChEBI" id="CHEBI:18420"/>
    </cofactor>
</comment>
<keyword evidence="5" id="KW-1185">Reference proteome</keyword>
<evidence type="ECO:0000313" key="5">
    <source>
        <dbReference type="Proteomes" id="UP000446866"/>
    </source>
</evidence>
<dbReference type="GO" id="GO:0005829">
    <property type="term" value="C:cytosol"/>
    <property type="evidence" value="ECO:0007669"/>
    <property type="project" value="TreeGrafter"/>
</dbReference>
<accession>A0A845QP04</accession>
<protein>
    <submittedName>
        <fullName evidence="4">NUDIX hydrolase</fullName>
    </submittedName>
</protein>
<dbReference type="RefSeq" id="WP_160203254.1">
    <property type="nucleotide sequence ID" value="NZ_QXWK01000047.1"/>
</dbReference>
<dbReference type="SUPFAM" id="SSF55811">
    <property type="entry name" value="Nudix"/>
    <property type="match status" value="1"/>
</dbReference>
<dbReference type="PANTHER" id="PTHR11839:SF18">
    <property type="entry name" value="NUDIX HYDROLASE DOMAIN-CONTAINING PROTEIN"/>
    <property type="match status" value="1"/>
</dbReference>
<proteinExistence type="predicted"/>
<dbReference type="CDD" id="cd03424">
    <property type="entry name" value="NUDIX_ADPRase_Nudt5_UGPPase_Nudt14"/>
    <property type="match status" value="1"/>
</dbReference>
<evidence type="ECO:0000256" key="2">
    <source>
        <dbReference type="ARBA" id="ARBA00022801"/>
    </source>
</evidence>
<dbReference type="GO" id="GO:0016787">
    <property type="term" value="F:hydrolase activity"/>
    <property type="evidence" value="ECO:0007669"/>
    <property type="project" value="UniProtKB-KW"/>
</dbReference>
<organism evidence="4 5">
    <name type="scientific">Anaerotruncus colihominis</name>
    <dbReference type="NCBI Taxonomy" id="169435"/>
    <lineage>
        <taxon>Bacteria</taxon>
        <taxon>Bacillati</taxon>
        <taxon>Bacillota</taxon>
        <taxon>Clostridia</taxon>
        <taxon>Eubacteriales</taxon>
        <taxon>Oscillospiraceae</taxon>
        <taxon>Anaerotruncus</taxon>
    </lineage>
</organism>
<evidence type="ECO:0000259" key="3">
    <source>
        <dbReference type="PROSITE" id="PS51462"/>
    </source>
</evidence>
<name>A0A845QP04_9FIRM</name>
<dbReference type="GO" id="GO:0019693">
    <property type="term" value="P:ribose phosphate metabolic process"/>
    <property type="evidence" value="ECO:0007669"/>
    <property type="project" value="TreeGrafter"/>
</dbReference>
<dbReference type="PROSITE" id="PS51462">
    <property type="entry name" value="NUDIX"/>
    <property type="match status" value="1"/>
</dbReference>
<evidence type="ECO:0000256" key="1">
    <source>
        <dbReference type="ARBA" id="ARBA00001946"/>
    </source>
</evidence>
<feature type="domain" description="Nudix hydrolase" evidence="3">
    <location>
        <begin position="38"/>
        <end position="168"/>
    </location>
</feature>
<dbReference type="GO" id="GO:0006753">
    <property type="term" value="P:nucleoside phosphate metabolic process"/>
    <property type="evidence" value="ECO:0007669"/>
    <property type="project" value="TreeGrafter"/>
</dbReference>
<gene>
    <name evidence="4" type="ORF">D0435_15135</name>
</gene>
<reference evidence="4 5" key="1">
    <citation type="submission" date="2018-08" db="EMBL/GenBank/DDBJ databases">
        <title>Murine metabolic-syndrome-specific gut microbial biobank.</title>
        <authorList>
            <person name="Liu C."/>
        </authorList>
    </citation>
    <scope>NUCLEOTIDE SEQUENCE [LARGE SCALE GENOMIC DNA]</scope>
    <source>
        <strain evidence="4 5">28</strain>
    </source>
</reference>
<dbReference type="Gene3D" id="3.90.79.10">
    <property type="entry name" value="Nucleoside Triphosphate Pyrophosphohydrolase"/>
    <property type="match status" value="1"/>
</dbReference>
<dbReference type="InterPro" id="IPR000086">
    <property type="entry name" value="NUDIX_hydrolase_dom"/>
</dbReference>
<dbReference type="AlphaFoldDB" id="A0A845QP04"/>
<dbReference type="InterPro" id="IPR015797">
    <property type="entry name" value="NUDIX_hydrolase-like_dom_sf"/>
</dbReference>
<dbReference type="PANTHER" id="PTHR11839">
    <property type="entry name" value="UDP/ADP-SUGAR PYROPHOSPHATASE"/>
    <property type="match status" value="1"/>
</dbReference>
<dbReference type="EMBL" id="QXWK01000047">
    <property type="protein sequence ID" value="NBH62975.1"/>
    <property type="molecule type" value="Genomic_DNA"/>
</dbReference>
<dbReference type="Proteomes" id="UP000446866">
    <property type="component" value="Unassembled WGS sequence"/>
</dbReference>
<keyword evidence="2 4" id="KW-0378">Hydrolase</keyword>
<sequence length="184" mass="20926">MIFEEETISTERIYEGAILNLRRDKVTVMEGESFREIVEHRGGAVIAAVKDDGNMVMVKQFRKPAERVMLEVPAGKIDEGEMNPEKTALRELREETGYRASSIRLLTRMYPSVGYSEETLYIYLCTGLTAGETDFDENEAIDIEEYSIDTLYRMVMEGKIEDGKSQVAILMVKGLLEEGRLPVR</sequence>
<evidence type="ECO:0000313" key="4">
    <source>
        <dbReference type="EMBL" id="NBH62975.1"/>
    </source>
</evidence>